<keyword evidence="1" id="KW-0472">Membrane</keyword>
<feature type="transmembrane region" description="Helical" evidence="1">
    <location>
        <begin position="76"/>
        <end position="97"/>
    </location>
</feature>
<feature type="transmembrane region" description="Helical" evidence="1">
    <location>
        <begin position="12"/>
        <end position="29"/>
    </location>
</feature>
<accession>A0ABV2AI10</accession>
<keyword evidence="1" id="KW-1133">Transmembrane helix</keyword>
<name>A0ABV2AI10_9EUKA</name>
<evidence type="ECO:0000313" key="3">
    <source>
        <dbReference type="Proteomes" id="UP001439008"/>
    </source>
</evidence>
<gene>
    <name evidence="2" type="ORF">MHBO_001160</name>
</gene>
<comment type="caution">
    <text evidence="2">The sequence shown here is derived from an EMBL/GenBank/DDBJ whole genome shotgun (WGS) entry which is preliminary data.</text>
</comment>
<keyword evidence="3" id="KW-1185">Reference proteome</keyword>
<feature type="transmembrane region" description="Helical" evidence="1">
    <location>
        <begin position="50"/>
        <end position="70"/>
    </location>
</feature>
<dbReference type="Proteomes" id="UP001439008">
    <property type="component" value="Unassembled WGS sequence"/>
</dbReference>
<organism evidence="2 3">
    <name type="scientific">Bonamia ostreae</name>
    <dbReference type="NCBI Taxonomy" id="126728"/>
    <lineage>
        <taxon>Eukaryota</taxon>
        <taxon>Sar</taxon>
        <taxon>Rhizaria</taxon>
        <taxon>Endomyxa</taxon>
        <taxon>Ascetosporea</taxon>
        <taxon>Haplosporida</taxon>
        <taxon>Bonamia</taxon>
    </lineage>
</organism>
<evidence type="ECO:0000256" key="1">
    <source>
        <dbReference type="SAM" id="Phobius"/>
    </source>
</evidence>
<evidence type="ECO:0000313" key="2">
    <source>
        <dbReference type="EMBL" id="MES1919305.1"/>
    </source>
</evidence>
<protein>
    <submittedName>
        <fullName evidence="2">Uncharacterized protein</fullName>
    </submittedName>
</protein>
<sequence length="198" mass="23270">MAIYNGKGFPLNLALVVFFFVIILFYLPFGILVKERRYFQPLKSRDFRSLLFLSLLSFLFSVSVIVEWSFFSKHLFAFWIIFVELFLWMSISAVYLIRLLDFLIAQKNQGRIDQMDVTWINKVANALKTPFWNIFAFVLFLIIFFSPVAALTLWRKDVLFVSVKNTNAVPFEIFLFTFISLFLLLYGVGVIMIRFCAN</sequence>
<feature type="transmembrane region" description="Helical" evidence="1">
    <location>
        <begin position="173"/>
        <end position="197"/>
    </location>
</feature>
<proteinExistence type="predicted"/>
<reference evidence="2 3" key="1">
    <citation type="journal article" date="2024" name="BMC Biol.">
        <title>Comparative genomics of Ascetosporea gives new insight into the evolutionary basis for animal parasitism in Rhizaria.</title>
        <authorList>
            <person name="Hiltunen Thoren M."/>
            <person name="Onut-Brannstrom I."/>
            <person name="Alfjorden A."/>
            <person name="Peckova H."/>
            <person name="Swords F."/>
            <person name="Hooper C."/>
            <person name="Holzer A.S."/>
            <person name="Bass D."/>
            <person name="Burki F."/>
        </authorList>
    </citation>
    <scope>NUCLEOTIDE SEQUENCE [LARGE SCALE GENOMIC DNA]</scope>
    <source>
        <strain evidence="2">20-A016</strain>
    </source>
</reference>
<dbReference type="EMBL" id="JBDODL010000252">
    <property type="protein sequence ID" value="MES1919305.1"/>
    <property type="molecule type" value="Genomic_DNA"/>
</dbReference>
<keyword evidence="1" id="KW-0812">Transmembrane</keyword>
<feature type="transmembrane region" description="Helical" evidence="1">
    <location>
        <begin position="131"/>
        <end position="153"/>
    </location>
</feature>